<feature type="region of interest" description="Disordered" evidence="1">
    <location>
        <begin position="1"/>
        <end position="21"/>
    </location>
</feature>
<organism evidence="2">
    <name type="scientific">Culicoides sonorensis</name>
    <name type="common">Biting midge</name>
    <dbReference type="NCBI Taxonomy" id="179676"/>
    <lineage>
        <taxon>Eukaryota</taxon>
        <taxon>Metazoa</taxon>
        <taxon>Ecdysozoa</taxon>
        <taxon>Arthropoda</taxon>
        <taxon>Hexapoda</taxon>
        <taxon>Insecta</taxon>
        <taxon>Pterygota</taxon>
        <taxon>Neoptera</taxon>
        <taxon>Endopterygota</taxon>
        <taxon>Diptera</taxon>
        <taxon>Nematocera</taxon>
        <taxon>Chironomoidea</taxon>
        <taxon>Ceratopogonidae</taxon>
        <taxon>Ceratopogoninae</taxon>
        <taxon>Culicoides</taxon>
        <taxon>Monoculicoides</taxon>
    </lineage>
</organism>
<name>A0A336MKI6_CULSO</name>
<dbReference type="EMBL" id="UFQT01001208">
    <property type="protein sequence ID" value="SSX29499.1"/>
    <property type="molecule type" value="Genomic_DNA"/>
</dbReference>
<dbReference type="AlphaFoldDB" id="A0A336MKI6"/>
<accession>A0A336MKI6</accession>
<proteinExistence type="predicted"/>
<evidence type="ECO:0000256" key="1">
    <source>
        <dbReference type="SAM" id="MobiDB-lite"/>
    </source>
</evidence>
<protein>
    <submittedName>
        <fullName evidence="2">CSON001401 protein</fullName>
    </submittedName>
</protein>
<sequence length="49" mass="5392">MVYMNGFGNDPLSAKEAEGPPVQIEPVDLSLKSSSLRSSQSKYAFHIQH</sequence>
<dbReference type="VEuPathDB" id="VectorBase:CSON001401"/>
<reference evidence="2" key="1">
    <citation type="submission" date="2018-07" db="EMBL/GenBank/DDBJ databases">
        <authorList>
            <person name="Quirk P.G."/>
            <person name="Krulwich T.A."/>
        </authorList>
    </citation>
    <scope>NUCLEOTIDE SEQUENCE</scope>
</reference>
<evidence type="ECO:0000313" key="2">
    <source>
        <dbReference type="EMBL" id="SSX29499.1"/>
    </source>
</evidence>
<gene>
    <name evidence="2" type="primary">CSON001401</name>
</gene>